<accession>A0ABY8QRU4</accession>
<dbReference type="PANTHER" id="PTHR12358">
    <property type="entry name" value="SPHINGOSINE KINASE"/>
    <property type="match status" value="1"/>
</dbReference>
<dbReference type="PANTHER" id="PTHR12358:SF54">
    <property type="entry name" value="SPHINGOSINE KINASE RELATED PROTEIN"/>
    <property type="match status" value="1"/>
</dbReference>
<dbReference type="EMBL" id="CP090958">
    <property type="protein sequence ID" value="WGW11722.1"/>
    <property type="molecule type" value="Genomic_DNA"/>
</dbReference>
<dbReference type="PROSITE" id="PS50146">
    <property type="entry name" value="DAGK"/>
    <property type="match status" value="1"/>
</dbReference>
<reference evidence="4 5" key="1">
    <citation type="submission" date="2023-05" db="EMBL/GenBank/DDBJ databases">
        <title>Lithophilousrod everest ZFBP1038 complete genpme.</title>
        <authorList>
            <person name="Tian M."/>
        </authorList>
    </citation>
    <scope>NUCLEOTIDE SEQUENCE [LARGE SCALE GENOMIC DNA]</scope>
    <source>
        <strain evidence="4 5">ZFBP1038</strain>
    </source>
</reference>
<evidence type="ECO:0000259" key="3">
    <source>
        <dbReference type="PROSITE" id="PS50146"/>
    </source>
</evidence>
<protein>
    <submittedName>
        <fullName evidence="4">Diacylglycerol kinase family protein</fullName>
    </submittedName>
</protein>
<dbReference type="Pfam" id="PF00781">
    <property type="entry name" value="DAGK_cat"/>
    <property type="match status" value="1"/>
</dbReference>
<name>A0ABY8QRU4_9MICO</name>
<dbReference type="Gene3D" id="3.40.50.10330">
    <property type="entry name" value="Probable inorganic polyphosphate/atp-NAD kinase, domain 1"/>
    <property type="match status" value="1"/>
</dbReference>
<gene>
    <name evidence="4" type="ORF">LWF01_16750</name>
</gene>
<keyword evidence="5" id="KW-1185">Reference proteome</keyword>
<dbReference type="InterPro" id="IPR017438">
    <property type="entry name" value="ATP-NAD_kinase_N"/>
</dbReference>
<comment type="cofactor">
    <cofactor evidence="1">
        <name>Mg(2+)</name>
        <dbReference type="ChEBI" id="CHEBI:18420"/>
    </cofactor>
</comment>
<comment type="similarity">
    <text evidence="2">Belongs to the diacylglycerol/lipid kinase family.</text>
</comment>
<dbReference type="SUPFAM" id="SSF111331">
    <property type="entry name" value="NAD kinase/diacylglycerol kinase-like"/>
    <property type="match status" value="1"/>
</dbReference>
<evidence type="ECO:0000313" key="5">
    <source>
        <dbReference type="Proteomes" id="UP001209083"/>
    </source>
</evidence>
<sequence>MMATDLPFEHIDIVFNPKSSGDAEEHARKLSEQLSSQLPGIPVSLHATERAGHARDIARDCSGWVDRPLIVSVSGDGGYNEVIEGIMQANNPGAVAAVLGAGNANDHDESTSEQPLIDSILAGRTKKLDVLKMTLGTGQKKVTRWAHSYIGLGLTPAMAQGIEAGNKGPIKELVSAFRTFGELKPFTIQQDHRQIRLDSLIFANIPRMAKYASLSDSGEPDDGIFEVITFPHRQKVRLLLTALKAVTRGLTEGTRARDYSFVTTSAMDIQIDGELQKVDAGTEVNIGICHLGITSLA</sequence>
<evidence type="ECO:0000256" key="2">
    <source>
        <dbReference type="ARBA" id="ARBA00005983"/>
    </source>
</evidence>
<proteinExistence type="inferred from homology"/>
<evidence type="ECO:0000313" key="4">
    <source>
        <dbReference type="EMBL" id="WGW11722.1"/>
    </source>
</evidence>
<dbReference type="Gene3D" id="2.60.200.40">
    <property type="match status" value="1"/>
</dbReference>
<keyword evidence="4" id="KW-0808">Transferase</keyword>
<dbReference type="InterPro" id="IPR016064">
    <property type="entry name" value="NAD/diacylglycerol_kinase_sf"/>
</dbReference>
<evidence type="ECO:0000256" key="1">
    <source>
        <dbReference type="ARBA" id="ARBA00001946"/>
    </source>
</evidence>
<organism evidence="4 5">
    <name type="scientific">Saxibacter everestensis</name>
    <dbReference type="NCBI Taxonomy" id="2909229"/>
    <lineage>
        <taxon>Bacteria</taxon>
        <taxon>Bacillati</taxon>
        <taxon>Actinomycetota</taxon>
        <taxon>Actinomycetes</taxon>
        <taxon>Micrococcales</taxon>
        <taxon>Brevibacteriaceae</taxon>
        <taxon>Saxibacter</taxon>
    </lineage>
</organism>
<dbReference type="RefSeq" id="WP_349638512.1">
    <property type="nucleotide sequence ID" value="NZ_CP090958.1"/>
</dbReference>
<dbReference type="GO" id="GO:0016301">
    <property type="term" value="F:kinase activity"/>
    <property type="evidence" value="ECO:0007669"/>
    <property type="project" value="UniProtKB-KW"/>
</dbReference>
<dbReference type="InterPro" id="IPR050187">
    <property type="entry name" value="Lipid_Phosphate_FormReg"/>
</dbReference>
<feature type="domain" description="DAGKc" evidence="3">
    <location>
        <begin position="6"/>
        <end position="137"/>
    </location>
</feature>
<dbReference type="Proteomes" id="UP001209083">
    <property type="component" value="Chromosome"/>
</dbReference>
<keyword evidence="4" id="KW-0418">Kinase</keyword>
<dbReference type="InterPro" id="IPR001206">
    <property type="entry name" value="Diacylglycerol_kinase_cat_dom"/>
</dbReference>